<dbReference type="EMBL" id="JASNJD010000007">
    <property type="protein sequence ID" value="MDK3018430.1"/>
    <property type="molecule type" value="Genomic_DNA"/>
</dbReference>
<protein>
    <submittedName>
        <fullName evidence="3">FecR family protein</fullName>
    </submittedName>
</protein>
<gene>
    <name evidence="3" type="ORF">QO033_12145</name>
</gene>
<evidence type="ECO:0000313" key="3">
    <source>
        <dbReference type="EMBL" id="MDK3018430.1"/>
    </source>
</evidence>
<feature type="chain" id="PRO_5046272581" evidence="1">
    <location>
        <begin position="27"/>
        <end position="212"/>
    </location>
</feature>
<name>A0ABT7F1E5_9RHOB</name>
<dbReference type="InterPro" id="IPR006860">
    <property type="entry name" value="FecR"/>
</dbReference>
<reference evidence="3 4" key="1">
    <citation type="submission" date="2023-05" db="EMBL/GenBank/DDBJ databases">
        <title>Pseudodonghicola sp. nov.</title>
        <authorList>
            <person name="Huang J."/>
        </authorList>
    </citation>
    <scope>NUCLEOTIDE SEQUENCE [LARGE SCALE GENOMIC DNA]</scope>
    <source>
        <strain evidence="3 4">IC7</strain>
    </source>
</reference>
<dbReference type="RefSeq" id="WP_284481242.1">
    <property type="nucleotide sequence ID" value="NZ_JASNJD010000007.1"/>
</dbReference>
<proteinExistence type="predicted"/>
<evidence type="ECO:0000259" key="2">
    <source>
        <dbReference type="Pfam" id="PF04773"/>
    </source>
</evidence>
<sequence>MTDRNLLFACLAVLTLGLGAPVAAQSSEPRPGSPPGTCIVTRVDGPAIVSARGAGARPAEIGLGLGRNAKLRTRAGARVTLACAGGLEVVVGPDSEVDVVGLLDGGSRPLGLRLIDGIAGFLFASEDDHGVQVRTPSAVAAVRSTQWAMQVDRRASAIFTREGTVFVVTRSGDTRLGPGEGVDVARSGRLRPVTRWGQPRIDRLGALLGPDW</sequence>
<dbReference type="Proteomes" id="UP001243757">
    <property type="component" value="Unassembled WGS sequence"/>
</dbReference>
<feature type="signal peptide" evidence="1">
    <location>
        <begin position="1"/>
        <end position="26"/>
    </location>
</feature>
<keyword evidence="4" id="KW-1185">Reference proteome</keyword>
<dbReference type="Pfam" id="PF04773">
    <property type="entry name" value="FecR"/>
    <property type="match status" value="1"/>
</dbReference>
<evidence type="ECO:0000313" key="4">
    <source>
        <dbReference type="Proteomes" id="UP001243757"/>
    </source>
</evidence>
<organism evidence="3 4">
    <name type="scientific">Pseudodonghicola flavimaris</name>
    <dbReference type="NCBI Taxonomy" id="3050036"/>
    <lineage>
        <taxon>Bacteria</taxon>
        <taxon>Pseudomonadati</taxon>
        <taxon>Pseudomonadota</taxon>
        <taxon>Alphaproteobacteria</taxon>
        <taxon>Rhodobacterales</taxon>
        <taxon>Paracoccaceae</taxon>
        <taxon>Pseudodonghicola</taxon>
    </lineage>
</organism>
<feature type="domain" description="FecR protein" evidence="2">
    <location>
        <begin position="70"/>
        <end position="165"/>
    </location>
</feature>
<accession>A0ABT7F1E5</accession>
<dbReference type="PANTHER" id="PTHR38731">
    <property type="entry name" value="LIPL45-RELATED LIPOPROTEIN-RELATED"/>
    <property type="match status" value="1"/>
</dbReference>
<comment type="caution">
    <text evidence="3">The sequence shown here is derived from an EMBL/GenBank/DDBJ whole genome shotgun (WGS) entry which is preliminary data.</text>
</comment>
<evidence type="ECO:0000256" key="1">
    <source>
        <dbReference type="SAM" id="SignalP"/>
    </source>
</evidence>
<keyword evidence="1" id="KW-0732">Signal</keyword>
<dbReference type="Gene3D" id="2.60.120.1440">
    <property type="match status" value="1"/>
</dbReference>